<dbReference type="AlphaFoldDB" id="A0AAD2PY30"/>
<feature type="compositionally biased region" description="Basic and acidic residues" evidence="1">
    <location>
        <begin position="88"/>
        <end position="104"/>
    </location>
</feature>
<accession>A0AAD2PY30</accession>
<evidence type="ECO:0000313" key="3">
    <source>
        <dbReference type="Proteomes" id="UP001295423"/>
    </source>
</evidence>
<proteinExistence type="predicted"/>
<organism evidence="2 3">
    <name type="scientific">Cylindrotheca closterium</name>
    <dbReference type="NCBI Taxonomy" id="2856"/>
    <lineage>
        <taxon>Eukaryota</taxon>
        <taxon>Sar</taxon>
        <taxon>Stramenopiles</taxon>
        <taxon>Ochrophyta</taxon>
        <taxon>Bacillariophyta</taxon>
        <taxon>Bacillariophyceae</taxon>
        <taxon>Bacillariophycidae</taxon>
        <taxon>Bacillariales</taxon>
        <taxon>Bacillariaceae</taxon>
        <taxon>Cylindrotheca</taxon>
    </lineage>
</organism>
<reference evidence="2" key="1">
    <citation type="submission" date="2023-08" db="EMBL/GenBank/DDBJ databases">
        <authorList>
            <person name="Audoor S."/>
            <person name="Bilcke G."/>
        </authorList>
    </citation>
    <scope>NUCLEOTIDE SEQUENCE</scope>
</reference>
<evidence type="ECO:0000313" key="2">
    <source>
        <dbReference type="EMBL" id="CAJ1969829.1"/>
    </source>
</evidence>
<feature type="region of interest" description="Disordered" evidence="1">
    <location>
        <begin position="76"/>
        <end position="117"/>
    </location>
</feature>
<dbReference type="EMBL" id="CAKOGP040002429">
    <property type="protein sequence ID" value="CAJ1969829.1"/>
    <property type="molecule type" value="Genomic_DNA"/>
</dbReference>
<protein>
    <submittedName>
        <fullName evidence="2">Uncharacterized protein</fullName>
    </submittedName>
</protein>
<dbReference type="Proteomes" id="UP001295423">
    <property type="component" value="Unassembled WGS sequence"/>
</dbReference>
<comment type="caution">
    <text evidence="2">The sequence shown here is derived from an EMBL/GenBank/DDBJ whole genome shotgun (WGS) entry which is preliminary data.</text>
</comment>
<name>A0AAD2PY30_9STRA</name>
<feature type="compositionally biased region" description="Polar residues" evidence="1">
    <location>
        <begin position="107"/>
        <end position="117"/>
    </location>
</feature>
<sequence>MMALWATKLSIGLDDDKPVACLMSARTEIQLNAECNNLQAQASILQAQANVLIQCGLKDEAKEIAAELKALRENHNNNIQSKMSAKKGGREQMDFVDLAGHDEDNSSSDSSIQNENN</sequence>
<evidence type="ECO:0000256" key="1">
    <source>
        <dbReference type="SAM" id="MobiDB-lite"/>
    </source>
</evidence>
<gene>
    <name evidence="2" type="ORF">CYCCA115_LOCUS23906</name>
</gene>
<keyword evidence="3" id="KW-1185">Reference proteome</keyword>